<evidence type="ECO:0000313" key="3">
    <source>
        <dbReference type="Proteomes" id="UP000479710"/>
    </source>
</evidence>
<dbReference type="EMBL" id="SPHZ02000002">
    <property type="protein sequence ID" value="KAF0928466.1"/>
    <property type="molecule type" value="Genomic_DNA"/>
</dbReference>
<dbReference type="AlphaFoldDB" id="A0A6G1EV07"/>
<gene>
    <name evidence="2" type="ORF">E2562_004110</name>
</gene>
<evidence type="ECO:0000256" key="1">
    <source>
        <dbReference type="SAM" id="MobiDB-lite"/>
    </source>
</evidence>
<dbReference type="Proteomes" id="UP000479710">
    <property type="component" value="Unassembled WGS sequence"/>
</dbReference>
<protein>
    <submittedName>
        <fullName evidence="2">Uncharacterized protein</fullName>
    </submittedName>
</protein>
<reference evidence="2 3" key="1">
    <citation type="submission" date="2019-11" db="EMBL/GenBank/DDBJ databases">
        <title>Whole genome sequence of Oryza granulata.</title>
        <authorList>
            <person name="Li W."/>
        </authorList>
    </citation>
    <scope>NUCLEOTIDE SEQUENCE [LARGE SCALE GENOMIC DNA]</scope>
    <source>
        <strain evidence="3">cv. Menghai</strain>
        <tissue evidence="2">Leaf</tissue>
    </source>
</reference>
<accession>A0A6G1EV07</accession>
<name>A0A6G1EV07_9ORYZ</name>
<proteinExistence type="predicted"/>
<organism evidence="2 3">
    <name type="scientific">Oryza meyeriana var. granulata</name>
    <dbReference type="NCBI Taxonomy" id="110450"/>
    <lineage>
        <taxon>Eukaryota</taxon>
        <taxon>Viridiplantae</taxon>
        <taxon>Streptophyta</taxon>
        <taxon>Embryophyta</taxon>
        <taxon>Tracheophyta</taxon>
        <taxon>Spermatophyta</taxon>
        <taxon>Magnoliopsida</taxon>
        <taxon>Liliopsida</taxon>
        <taxon>Poales</taxon>
        <taxon>Poaceae</taxon>
        <taxon>BOP clade</taxon>
        <taxon>Oryzoideae</taxon>
        <taxon>Oryzeae</taxon>
        <taxon>Oryzinae</taxon>
        <taxon>Oryza</taxon>
        <taxon>Oryza meyeriana</taxon>
    </lineage>
</organism>
<sequence length="60" mass="6709">MAWHWCYREVFDGGSGDDRRWRATMMAGDGVVAIADGDAPNWRGRRGRDRGKGAGTGRKR</sequence>
<comment type="caution">
    <text evidence="2">The sequence shown here is derived from an EMBL/GenBank/DDBJ whole genome shotgun (WGS) entry which is preliminary data.</text>
</comment>
<keyword evidence="3" id="KW-1185">Reference proteome</keyword>
<evidence type="ECO:0000313" key="2">
    <source>
        <dbReference type="EMBL" id="KAF0928466.1"/>
    </source>
</evidence>
<feature type="region of interest" description="Disordered" evidence="1">
    <location>
        <begin position="36"/>
        <end position="60"/>
    </location>
</feature>